<accession>A0ABV9HH11</accession>
<dbReference type="SUPFAM" id="SSF46785">
    <property type="entry name" value="Winged helix' DNA-binding domain"/>
    <property type="match status" value="1"/>
</dbReference>
<name>A0ABV9HH11_9MICO</name>
<keyword evidence="3" id="KW-0804">Transcription</keyword>
<dbReference type="EMBL" id="JBHSFI010000003">
    <property type="protein sequence ID" value="MFC4628570.1"/>
    <property type="molecule type" value="Genomic_DNA"/>
</dbReference>
<dbReference type="Gene3D" id="1.10.10.10">
    <property type="entry name" value="Winged helix-like DNA-binding domain superfamily/Winged helix DNA-binding domain"/>
    <property type="match status" value="1"/>
</dbReference>
<evidence type="ECO:0000256" key="3">
    <source>
        <dbReference type="ARBA" id="ARBA00023163"/>
    </source>
</evidence>
<dbReference type="InterPro" id="IPR036390">
    <property type="entry name" value="WH_DNA-bd_sf"/>
</dbReference>
<dbReference type="PANTHER" id="PTHR33204:SF37">
    <property type="entry name" value="HTH-TYPE TRANSCRIPTIONAL REGULATOR YODB"/>
    <property type="match status" value="1"/>
</dbReference>
<organism evidence="5 6">
    <name type="scientific">Promicromonospora alba</name>
    <dbReference type="NCBI Taxonomy" id="1616110"/>
    <lineage>
        <taxon>Bacteria</taxon>
        <taxon>Bacillati</taxon>
        <taxon>Actinomycetota</taxon>
        <taxon>Actinomycetes</taxon>
        <taxon>Micrococcales</taxon>
        <taxon>Promicromonosporaceae</taxon>
        <taxon>Promicromonospora</taxon>
    </lineage>
</organism>
<dbReference type="Proteomes" id="UP001596011">
    <property type="component" value="Unassembled WGS sequence"/>
</dbReference>
<dbReference type="PANTHER" id="PTHR33204">
    <property type="entry name" value="TRANSCRIPTIONAL REGULATOR, MARR FAMILY"/>
    <property type="match status" value="1"/>
</dbReference>
<gene>
    <name evidence="5" type="ORF">ACFO6V_10025</name>
</gene>
<keyword evidence="1" id="KW-0805">Transcription regulation</keyword>
<evidence type="ECO:0000313" key="6">
    <source>
        <dbReference type="Proteomes" id="UP001596011"/>
    </source>
</evidence>
<keyword evidence="2" id="KW-0238">DNA-binding</keyword>
<protein>
    <submittedName>
        <fullName evidence="5">Winged helix-turn-helix transcriptional regulator</fullName>
    </submittedName>
</protein>
<proteinExistence type="predicted"/>
<evidence type="ECO:0000256" key="1">
    <source>
        <dbReference type="ARBA" id="ARBA00023015"/>
    </source>
</evidence>
<evidence type="ECO:0000256" key="2">
    <source>
        <dbReference type="ARBA" id="ARBA00023125"/>
    </source>
</evidence>
<reference evidence="6" key="1">
    <citation type="journal article" date="2019" name="Int. J. Syst. Evol. Microbiol.">
        <title>The Global Catalogue of Microorganisms (GCM) 10K type strain sequencing project: providing services to taxonomists for standard genome sequencing and annotation.</title>
        <authorList>
            <consortium name="The Broad Institute Genomics Platform"/>
            <consortium name="The Broad Institute Genome Sequencing Center for Infectious Disease"/>
            <person name="Wu L."/>
            <person name="Ma J."/>
        </authorList>
    </citation>
    <scope>NUCLEOTIDE SEQUENCE [LARGE SCALE GENOMIC DNA]</scope>
    <source>
        <strain evidence="6">CCUG 42722</strain>
    </source>
</reference>
<dbReference type="Pfam" id="PF01638">
    <property type="entry name" value="HxlR"/>
    <property type="match status" value="1"/>
</dbReference>
<feature type="domain" description="HTH hxlR-type" evidence="4">
    <location>
        <begin position="12"/>
        <end position="112"/>
    </location>
</feature>
<evidence type="ECO:0000313" key="5">
    <source>
        <dbReference type="EMBL" id="MFC4628570.1"/>
    </source>
</evidence>
<dbReference type="RefSeq" id="WP_377134780.1">
    <property type="nucleotide sequence ID" value="NZ_JBHSFI010000003.1"/>
</dbReference>
<keyword evidence="6" id="KW-1185">Reference proteome</keyword>
<dbReference type="InterPro" id="IPR002577">
    <property type="entry name" value="HTH_HxlR"/>
</dbReference>
<evidence type="ECO:0000259" key="4">
    <source>
        <dbReference type="PROSITE" id="PS51118"/>
    </source>
</evidence>
<comment type="caution">
    <text evidence="5">The sequence shown here is derived from an EMBL/GenBank/DDBJ whole genome shotgun (WGS) entry which is preliminary data.</text>
</comment>
<dbReference type="InterPro" id="IPR036388">
    <property type="entry name" value="WH-like_DNA-bd_sf"/>
</dbReference>
<dbReference type="PROSITE" id="PS51118">
    <property type="entry name" value="HTH_HXLR"/>
    <property type="match status" value="1"/>
</dbReference>
<sequence>MAAADDLQVHQCDAAITLAFSILGKRWNGMIVAVLGAGPLSFAALRRAVTGISDAVLSDRLSELADAGLVTRSVDPGPPVAVAYALTASGEELQPVLQELGRWALENLADAAHR</sequence>